<keyword evidence="2" id="KW-0548">Nucleotidyltransferase</keyword>
<keyword evidence="2" id="KW-0695">RNA-directed DNA polymerase</keyword>
<dbReference type="GO" id="GO:0003964">
    <property type="term" value="F:RNA-directed DNA polymerase activity"/>
    <property type="evidence" value="ECO:0007669"/>
    <property type="project" value="UniProtKB-KW"/>
</dbReference>
<protein>
    <submittedName>
        <fullName evidence="2">Probable RNA-directed DNA polymerase from transposon BS</fullName>
    </submittedName>
</protein>
<feature type="region of interest" description="Disordered" evidence="1">
    <location>
        <begin position="133"/>
        <end position="167"/>
    </location>
</feature>
<dbReference type="Proteomes" id="UP000299102">
    <property type="component" value="Unassembled WGS sequence"/>
</dbReference>
<organism evidence="2 3">
    <name type="scientific">Eumeta variegata</name>
    <name type="common">Bagworm moth</name>
    <name type="synonym">Eumeta japonica</name>
    <dbReference type="NCBI Taxonomy" id="151549"/>
    <lineage>
        <taxon>Eukaryota</taxon>
        <taxon>Metazoa</taxon>
        <taxon>Ecdysozoa</taxon>
        <taxon>Arthropoda</taxon>
        <taxon>Hexapoda</taxon>
        <taxon>Insecta</taxon>
        <taxon>Pterygota</taxon>
        <taxon>Neoptera</taxon>
        <taxon>Endopterygota</taxon>
        <taxon>Lepidoptera</taxon>
        <taxon>Glossata</taxon>
        <taxon>Ditrysia</taxon>
        <taxon>Tineoidea</taxon>
        <taxon>Psychidae</taxon>
        <taxon>Oiketicinae</taxon>
        <taxon>Eumeta</taxon>
    </lineage>
</organism>
<evidence type="ECO:0000256" key="1">
    <source>
        <dbReference type="SAM" id="MobiDB-lite"/>
    </source>
</evidence>
<accession>A0A4C1TLE5</accession>
<feature type="compositionally biased region" description="Polar residues" evidence="1">
    <location>
        <begin position="136"/>
        <end position="147"/>
    </location>
</feature>
<gene>
    <name evidence="2" type="primary">RTase</name>
    <name evidence="2" type="ORF">EVAR_80505_1</name>
</gene>
<evidence type="ECO:0000313" key="2">
    <source>
        <dbReference type="EMBL" id="GBP15323.1"/>
    </source>
</evidence>
<dbReference type="AlphaFoldDB" id="A0A4C1TLE5"/>
<dbReference type="EMBL" id="BGZK01000071">
    <property type="protein sequence ID" value="GBP15323.1"/>
    <property type="molecule type" value="Genomic_DNA"/>
</dbReference>
<keyword evidence="2" id="KW-0808">Transferase</keyword>
<keyword evidence="3" id="KW-1185">Reference proteome</keyword>
<dbReference type="OrthoDB" id="7468774at2759"/>
<evidence type="ECO:0000313" key="3">
    <source>
        <dbReference type="Proteomes" id="UP000299102"/>
    </source>
</evidence>
<proteinExistence type="predicted"/>
<sequence>MLVRTVASFLEGRSFYVTVKDAISDPRSFRAGVPQGSCLSPCLYAVFTDDILGLGRRADDPQPIARLAEQMASRREYNKDSRLIDQPTEYYVTEVETPRTRSGMADQEPHGVCYVQFFSHTYQSEPKWPCMRATSDLGSRTQHQHGTYSAPHNRGKGSKPSKTSPYG</sequence>
<comment type="caution">
    <text evidence="2">The sequence shown here is derived from an EMBL/GenBank/DDBJ whole genome shotgun (WGS) entry which is preliminary data.</text>
</comment>
<name>A0A4C1TLE5_EUMVA</name>
<reference evidence="2 3" key="1">
    <citation type="journal article" date="2019" name="Commun. Biol.">
        <title>The bagworm genome reveals a unique fibroin gene that provides high tensile strength.</title>
        <authorList>
            <person name="Kono N."/>
            <person name="Nakamura H."/>
            <person name="Ohtoshi R."/>
            <person name="Tomita M."/>
            <person name="Numata K."/>
            <person name="Arakawa K."/>
        </authorList>
    </citation>
    <scope>NUCLEOTIDE SEQUENCE [LARGE SCALE GENOMIC DNA]</scope>
</reference>